<accession>Q2CCX0</accession>
<keyword evidence="3" id="KW-1185">Reference proteome</keyword>
<name>Q2CCX0_OCEGH</name>
<dbReference type="HOGENOM" id="CLU_2118548_0_0_5"/>
<feature type="chain" id="PRO_5004207194" description="Lipoprotein" evidence="1">
    <location>
        <begin position="20"/>
        <end position="114"/>
    </location>
</feature>
<gene>
    <name evidence="2" type="ORF">OG2516_09670</name>
</gene>
<dbReference type="AlphaFoldDB" id="Q2CCX0"/>
<organism evidence="2 3">
    <name type="scientific">Oceanicola granulosus (strain ATCC BAA-861 / DSM 15982 / KCTC 12143 / HTCC2516)</name>
    <dbReference type="NCBI Taxonomy" id="314256"/>
    <lineage>
        <taxon>Bacteria</taxon>
        <taxon>Pseudomonadati</taxon>
        <taxon>Pseudomonadota</taxon>
        <taxon>Alphaproteobacteria</taxon>
        <taxon>Rhodobacterales</taxon>
        <taxon>Roseobacteraceae</taxon>
        <taxon>Oceanicola</taxon>
    </lineage>
</organism>
<protein>
    <recommendedName>
        <fullName evidence="4">Lipoprotein</fullName>
    </recommendedName>
</protein>
<feature type="signal peptide" evidence="1">
    <location>
        <begin position="1"/>
        <end position="19"/>
    </location>
</feature>
<reference evidence="2 3" key="1">
    <citation type="journal article" date="2010" name="J. Bacteriol.">
        <title>Genome sequences of Oceanicola granulosus HTCC2516(T) and Oceanicola batsensis HTCC2597(TDelta).</title>
        <authorList>
            <person name="Thrash J.C."/>
            <person name="Cho J.C."/>
            <person name="Vergin K.L."/>
            <person name="Giovannoni S.J."/>
        </authorList>
    </citation>
    <scope>NUCLEOTIDE SEQUENCE [LARGE SCALE GENOMIC DNA]</scope>
    <source>
        <strain evidence="3">ATCC BAA-861 / DSM 15982 / KCTC 12143 / HTCC2516</strain>
    </source>
</reference>
<keyword evidence="1" id="KW-0732">Signal</keyword>
<dbReference type="PROSITE" id="PS51257">
    <property type="entry name" value="PROKAR_LIPOPROTEIN"/>
    <property type="match status" value="1"/>
</dbReference>
<dbReference type="EMBL" id="AAOT01000027">
    <property type="protein sequence ID" value="EAR50503.1"/>
    <property type="molecule type" value="Genomic_DNA"/>
</dbReference>
<comment type="caution">
    <text evidence="2">The sequence shown here is derived from an EMBL/GenBank/DDBJ whole genome shotgun (WGS) entry which is preliminary data.</text>
</comment>
<sequence length="114" mass="12341">MRAAIAAAALAALGGCIEAGDFAVADDNRGTPLEMTRQTLPDRDAVMARRERDGLSDDQRACVQAVNRAYDGRPARVIETEVVRGVTLVRMRANGDIWRCAVRDGQVGDLREVS</sequence>
<proteinExistence type="predicted"/>
<evidence type="ECO:0000256" key="1">
    <source>
        <dbReference type="SAM" id="SignalP"/>
    </source>
</evidence>
<evidence type="ECO:0000313" key="3">
    <source>
        <dbReference type="Proteomes" id="UP000003635"/>
    </source>
</evidence>
<dbReference type="Proteomes" id="UP000003635">
    <property type="component" value="Unassembled WGS sequence"/>
</dbReference>
<evidence type="ECO:0000313" key="2">
    <source>
        <dbReference type="EMBL" id="EAR50503.1"/>
    </source>
</evidence>
<evidence type="ECO:0008006" key="4">
    <source>
        <dbReference type="Google" id="ProtNLM"/>
    </source>
</evidence>